<keyword evidence="3" id="KW-1133">Transmembrane helix</keyword>
<proteinExistence type="inferred from homology"/>
<dbReference type="Gene3D" id="3.50.50.60">
    <property type="entry name" value="FAD/NAD(P)-binding domain"/>
    <property type="match status" value="2"/>
</dbReference>
<dbReference type="EMBL" id="PDWK01000003">
    <property type="protein sequence ID" value="KAF1690689.1"/>
    <property type="molecule type" value="Genomic_DNA"/>
</dbReference>
<feature type="domain" description="FAD dependent oxidoreductase" evidence="4">
    <location>
        <begin position="12"/>
        <end position="405"/>
    </location>
</feature>
<evidence type="ECO:0000313" key="6">
    <source>
        <dbReference type="Proteomes" id="UP000717981"/>
    </source>
</evidence>
<keyword evidence="3" id="KW-0812">Transmembrane</keyword>
<dbReference type="Proteomes" id="UP000717981">
    <property type="component" value="Unassembled WGS sequence"/>
</dbReference>
<evidence type="ECO:0000256" key="1">
    <source>
        <dbReference type="ARBA" id="ARBA00009410"/>
    </source>
</evidence>
<dbReference type="GO" id="GO:0005886">
    <property type="term" value="C:plasma membrane"/>
    <property type="evidence" value="ECO:0007669"/>
    <property type="project" value="TreeGrafter"/>
</dbReference>
<dbReference type="SUPFAM" id="SSF54373">
    <property type="entry name" value="FAD-linked reductases, C-terminal domain"/>
    <property type="match status" value="1"/>
</dbReference>
<comment type="caution">
    <text evidence="5">The sequence shown here is derived from an EMBL/GenBank/DDBJ whole genome shotgun (WGS) entry which is preliminary data.</text>
</comment>
<dbReference type="RefSeq" id="WP_162123269.1">
    <property type="nucleotide sequence ID" value="NZ_PDWK01000003.1"/>
</dbReference>
<sequence>MSSSLPGGEAAIAVVGAGVVGVATAYALARRGARVVLVDRADGPAQGASFANGAQLSYAYTDAMAGPALWKQLPDILGGRDAAFRTRLAADPDFLRWGLAFLRNATQGRLERNTLNTLELALESQAALHALLQRHPLEFHHRVAGKMHLYFKPQPLQAAGRMMALKRGHGVRQELLDPARATAIEPALAGARGVLGVVHSPDEEAGDPYRFSTGLLEVLRGQYGVQAQFGFELADLRREGRQWRLRARDGRDLAAAAVVVCAGIDSARLLRPLGIHVPLMAIKGHSFTAPCGPNPPSASITDTSRKLVFCRLGDRIRVAGLADLNHWDPTPVPERVRELVAMARASLPEAADYDRIESHWAGLRPVTPFSSPIIRTAREGLVLNVGHGMLGWTLAMGSGERAAALLLDRRG</sequence>
<feature type="transmembrane region" description="Helical" evidence="3">
    <location>
        <begin position="12"/>
        <end position="29"/>
    </location>
</feature>
<dbReference type="OrthoDB" id="9805337at2"/>
<dbReference type="PANTHER" id="PTHR13847">
    <property type="entry name" value="SARCOSINE DEHYDROGENASE-RELATED"/>
    <property type="match status" value="1"/>
</dbReference>
<keyword evidence="6" id="KW-1185">Reference proteome</keyword>
<accession>A0A921P262</accession>
<evidence type="ECO:0000256" key="3">
    <source>
        <dbReference type="SAM" id="Phobius"/>
    </source>
</evidence>
<dbReference type="InterPro" id="IPR036188">
    <property type="entry name" value="FAD/NAD-bd_sf"/>
</dbReference>
<dbReference type="SUPFAM" id="SSF51905">
    <property type="entry name" value="FAD/NAD(P)-binding domain"/>
    <property type="match status" value="1"/>
</dbReference>
<dbReference type="AlphaFoldDB" id="A0A921P262"/>
<evidence type="ECO:0000256" key="2">
    <source>
        <dbReference type="ARBA" id="ARBA00023002"/>
    </source>
</evidence>
<comment type="similarity">
    <text evidence="1">Belongs to the DadA oxidoreductase family.</text>
</comment>
<keyword evidence="3" id="KW-0472">Membrane</keyword>
<organism evidence="5 6">
    <name type="scientific">Pseudoxanthomonas taiwanensis</name>
    <dbReference type="NCBI Taxonomy" id="176598"/>
    <lineage>
        <taxon>Bacteria</taxon>
        <taxon>Pseudomonadati</taxon>
        <taxon>Pseudomonadota</taxon>
        <taxon>Gammaproteobacteria</taxon>
        <taxon>Lysobacterales</taxon>
        <taxon>Lysobacteraceae</taxon>
        <taxon>Pseudoxanthomonas</taxon>
    </lineage>
</organism>
<name>A0A921P262_9GAMM</name>
<dbReference type="GO" id="GO:0055130">
    <property type="term" value="P:D-alanine catabolic process"/>
    <property type="evidence" value="ECO:0007669"/>
    <property type="project" value="TreeGrafter"/>
</dbReference>
<dbReference type="InterPro" id="IPR006076">
    <property type="entry name" value="FAD-dep_OxRdtase"/>
</dbReference>
<dbReference type="GO" id="GO:0005737">
    <property type="term" value="C:cytoplasm"/>
    <property type="evidence" value="ECO:0007669"/>
    <property type="project" value="TreeGrafter"/>
</dbReference>
<reference evidence="5" key="1">
    <citation type="submission" date="2017-10" db="EMBL/GenBank/DDBJ databases">
        <title>Whole genome sequencing of members of genus Pseudoxanthomonas.</title>
        <authorList>
            <person name="Kumar S."/>
            <person name="Bansal K."/>
            <person name="Kaur A."/>
            <person name="Patil P."/>
            <person name="Sharma S."/>
            <person name="Patil P.B."/>
        </authorList>
    </citation>
    <scope>NUCLEOTIDE SEQUENCE</scope>
    <source>
        <strain evidence="5">DSM 22914</strain>
    </source>
</reference>
<dbReference type="Gene3D" id="3.30.9.10">
    <property type="entry name" value="D-Amino Acid Oxidase, subunit A, domain 2"/>
    <property type="match status" value="1"/>
</dbReference>
<evidence type="ECO:0000259" key="4">
    <source>
        <dbReference type="Pfam" id="PF01266"/>
    </source>
</evidence>
<dbReference type="Pfam" id="PF01266">
    <property type="entry name" value="DAO"/>
    <property type="match status" value="1"/>
</dbReference>
<keyword evidence="2" id="KW-0560">Oxidoreductase</keyword>
<protein>
    <submittedName>
        <fullName evidence="5">Amino acid dehydrogenase</fullName>
    </submittedName>
</protein>
<dbReference type="PANTHER" id="PTHR13847:SF280">
    <property type="entry name" value="D-AMINO ACID DEHYDROGENASE"/>
    <property type="match status" value="1"/>
</dbReference>
<dbReference type="GO" id="GO:0008718">
    <property type="term" value="F:D-amino-acid dehydrogenase activity"/>
    <property type="evidence" value="ECO:0007669"/>
    <property type="project" value="TreeGrafter"/>
</dbReference>
<evidence type="ECO:0000313" key="5">
    <source>
        <dbReference type="EMBL" id="KAF1690689.1"/>
    </source>
</evidence>
<gene>
    <name evidence="5" type="ORF">CR938_01260</name>
</gene>